<dbReference type="GO" id="GO:0004523">
    <property type="term" value="F:RNA-DNA hybrid ribonuclease activity"/>
    <property type="evidence" value="ECO:0007669"/>
    <property type="project" value="InterPro"/>
</dbReference>
<evidence type="ECO:0000259" key="1">
    <source>
        <dbReference type="Pfam" id="PF13456"/>
    </source>
</evidence>
<proteinExistence type="predicted"/>
<sequence length="114" mass="12850">MQWDAIHGRGEDGIAGFAKTKGVAPVLQVEVRALYEWLTLAWDKGFPQVEAESDNALLIESIRNGCAAENNFVKLRLIHQLSSMRPRHVTRKYNRAANHMTRTALGDCSKLKIF</sequence>
<dbReference type="AlphaFoldDB" id="A0A9D3ZLE2"/>
<accession>A0A9D3ZLE2</accession>
<dbReference type="PANTHER" id="PTHR47723">
    <property type="entry name" value="OS05G0353850 PROTEIN"/>
    <property type="match status" value="1"/>
</dbReference>
<dbReference type="Proteomes" id="UP000828251">
    <property type="component" value="Unassembled WGS sequence"/>
</dbReference>
<dbReference type="OrthoDB" id="955670at2759"/>
<dbReference type="Gene3D" id="3.30.420.10">
    <property type="entry name" value="Ribonuclease H-like superfamily/Ribonuclease H"/>
    <property type="match status" value="1"/>
</dbReference>
<dbReference type="GO" id="GO:0003676">
    <property type="term" value="F:nucleic acid binding"/>
    <property type="evidence" value="ECO:0007669"/>
    <property type="project" value="InterPro"/>
</dbReference>
<dbReference type="EMBL" id="JAIQCV010000011">
    <property type="protein sequence ID" value="KAH1046160.1"/>
    <property type="molecule type" value="Genomic_DNA"/>
</dbReference>
<dbReference type="InterPro" id="IPR036397">
    <property type="entry name" value="RNaseH_sf"/>
</dbReference>
<dbReference type="Pfam" id="PF13456">
    <property type="entry name" value="RVT_3"/>
    <property type="match status" value="1"/>
</dbReference>
<dbReference type="PANTHER" id="PTHR47723:SF24">
    <property type="entry name" value="RNASE H TYPE-1 DOMAIN-CONTAINING PROTEIN"/>
    <property type="match status" value="1"/>
</dbReference>
<reference evidence="2 3" key="1">
    <citation type="journal article" date="2021" name="Plant Biotechnol. J.">
        <title>Multi-omics assisted identification of the key and species-specific regulatory components of drought-tolerant mechanisms in Gossypium stocksii.</title>
        <authorList>
            <person name="Yu D."/>
            <person name="Ke L."/>
            <person name="Zhang D."/>
            <person name="Wu Y."/>
            <person name="Sun Y."/>
            <person name="Mei J."/>
            <person name="Sun J."/>
            <person name="Sun Y."/>
        </authorList>
    </citation>
    <scope>NUCLEOTIDE SEQUENCE [LARGE SCALE GENOMIC DNA]</scope>
    <source>
        <strain evidence="3">cv. E1</strain>
        <tissue evidence="2">Leaf</tissue>
    </source>
</reference>
<evidence type="ECO:0000313" key="3">
    <source>
        <dbReference type="Proteomes" id="UP000828251"/>
    </source>
</evidence>
<dbReference type="InterPro" id="IPR002156">
    <property type="entry name" value="RNaseH_domain"/>
</dbReference>
<gene>
    <name evidence="2" type="ORF">J1N35_036944</name>
</gene>
<keyword evidence="3" id="KW-1185">Reference proteome</keyword>
<evidence type="ECO:0000313" key="2">
    <source>
        <dbReference type="EMBL" id="KAH1046160.1"/>
    </source>
</evidence>
<feature type="domain" description="RNase H type-1" evidence="1">
    <location>
        <begin position="19"/>
        <end position="100"/>
    </location>
</feature>
<protein>
    <recommendedName>
        <fullName evidence="1">RNase H type-1 domain-containing protein</fullName>
    </recommendedName>
</protein>
<organism evidence="2 3">
    <name type="scientific">Gossypium stocksii</name>
    <dbReference type="NCBI Taxonomy" id="47602"/>
    <lineage>
        <taxon>Eukaryota</taxon>
        <taxon>Viridiplantae</taxon>
        <taxon>Streptophyta</taxon>
        <taxon>Embryophyta</taxon>
        <taxon>Tracheophyta</taxon>
        <taxon>Spermatophyta</taxon>
        <taxon>Magnoliopsida</taxon>
        <taxon>eudicotyledons</taxon>
        <taxon>Gunneridae</taxon>
        <taxon>Pentapetalae</taxon>
        <taxon>rosids</taxon>
        <taxon>malvids</taxon>
        <taxon>Malvales</taxon>
        <taxon>Malvaceae</taxon>
        <taxon>Malvoideae</taxon>
        <taxon>Gossypium</taxon>
    </lineage>
</organism>
<name>A0A9D3ZLE2_9ROSI</name>
<dbReference type="InterPro" id="IPR053151">
    <property type="entry name" value="RNase_H-like"/>
</dbReference>
<comment type="caution">
    <text evidence="2">The sequence shown here is derived from an EMBL/GenBank/DDBJ whole genome shotgun (WGS) entry which is preliminary data.</text>
</comment>